<accession>A0A2A9HGM5</accession>
<dbReference type="PANTHER" id="PTHR42813">
    <property type="entry name" value="ZINC-TYPE ALCOHOL DEHYDROGENASE-LIKE"/>
    <property type="match status" value="1"/>
</dbReference>
<evidence type="ECO:0000256" key="3">
    <source>
        <dbReference type="ARBA" id="ARBA00022723"/>
    </source>
</evidence>
<dbReference type="InterPro" id="IPR013149">
    <property type="entry name" value="ADH-like_C"/>
</dbReference>
<dbReference type="PROSITE" id="PS00059">
    <property type="entry name" value="ADH_ZINC"/>
    <property type="match status" value="1"/>
</dbReference>
<gene>
    <name evidence="8" type="ORF">A9A59_1176</name>
</gene>
<dbReference type="RefSeq" id="WP_098503391.1">
    <property type="nucleotide sequence ID" value="NZ_PDJQ01000001.1"/>
</dbReference>
<dbReference type="Pfam" id="PF00107">
    <property type="entry name" value="ADH_zinc_N"/>
    <property type="match status" value="1"/>
</dbReference>
<dbReference type="GO" id="GO:0008270">
    <property type="term" value="F:zinc ion binding"/>
    <property type="evidence" value="ECO:0007669"/>
    <property type="project" value="InterPro"/>
</dbReference>
<dbReference type="InterPro" id="IPR002328">
    <property type="entry name" value="ADH_Zn_CS"/>
</dbReference>
<dbReference type="PANTHER" id="PTHR42813:SF4">
    <property type="entry name" value="NADP-DEPENDENT ISOPROPANOL DEHYDROGENASE"/>
    <property type="match status" value="1"/>
</dbReference>
<dbReference type="Proteomes" id="UP000223071">
    <property type="component" value="Unassembled WGS sequence"/>
</dbReference>
<reference evidence="8 9" key="1">
    <citation type="submission" date="2017-09" db="EMBL/GenBank/DDBJ databases">
        <title>Sequencing the genomes of two abundant thermophiles in Great Basin hot springs: Thermocrinis jamiesonii and novel Chloroflexi Thermoflexus hugenholtzii.</title>
        <authorList>
            <person name="Hedlund B."/>
        </authorList>
    </citation>
    <scope>NUCLEOTIDE SEQUENCE [LARGE SCALE GENOMIC DNA]</scope>
    <source>
        <strain evidence="8 9">G233</strain>
    </source>
</reference>
<dbReference type="InterPro" id="IPR036291">
    <property type="entry name" value="NAD(P)-bd_dom_sf"/>
</dbReference>
<dbReference type="Gene3D" id="3.90.180.10">
    <property type="entry name" value="Medium-chain alcohol dehydrogenases, catalytic domain"/>
    <property type="match status" value="1"/>
</dbReference>
<evidence type="ECO:0000313" key="8">
    <source>
        <dbReference type="EMBL" id="PFG73969.1"/>
    </source>
</evidence>
<evidence type="ECO:0000313" key="9">
    <source>
        <dbReference type="Proteomes" id="UP000223071"/>
    </source>
</evidence>
<evidence type="ECO:0000256" key="5">
    <source>
        <dbReference type="ARBA" id="ARBA00023002"/>
    </source>
</evidence>
<evidence type="ECO:0000256" key="1">
    <source>
        <dbReference type="ARBA" id="ARBA00001947"/>
    </source>
</evidence>
<keyword evidence="9" id="KW-1185">Reference proteome</keyword>
<dbReference type="SUPFAM" id="SSF51735">
    <property type="entry name" value="NAD(P)-binding Rossmann-fold domains"/>
    <property type="match status" value="1"/>
</dbReference>
<sequence>MPVSNTCVKTGEGQVAMLQIPYPDEPGPGQALIRTRLSTICGSDIHVVDHLPVPAGVPMGHEAVGTVEAVGAGVTAFRPGDRVVVSCLLCCGTCRRCMEGDQQVCETFNAPANLLFGAQGEFFLVNGAQTSMAKVPDGLEDEQVLFVTDIMSTGFAAIERAELKPGDTLAIFAQGPVGLCATAGARTYGAGLIIAVEGIPERAAMAKRLGADVVVDPANAVAEILRLTGNRGVDVAVEALGHEVTFQNACAVVRNGGTVSSVGVYGGYTELRLPTGGSFMHRKIVTTLCPVGTARMERLMALIQGGRVDLRPLLTHSMKLSETPAGYELFRKREGGVLKIALRP</sequence>
<comment type="cofactor">
    <cofactor evidence="1 6">
        <name>Zn(2+)</name>
        <dbReference type="ChEBI" id="CHEBI:29105"/>
    </cofactor>
</comment>
<keyword evidence="3 6" id="KW-0479">Metal-binding</keyword>
<proteinExistence type="inferred from homology"/>
<dbReference type="GO" id="GO:0016491">
    <property type="term" value="F:oxidoreductase activity"/>
    <property type="evidence" value="ECO:0007669"/>
    <property type="project" value="UniProtKB-KW"/>
</dbReference>
<organism evidence="8 9">
    <name type="scientific">Tepidiforma thermophila (strain KCTC 52669 / CGMCC 1.13589 / G233)</name>
    <dbReference type="NCBI Taxonomy" id="2761530"/>
    <lineage>
        <taxon>Bacteria</taxon>
        <taxon>Bacillati</taxon>
        <taxon>Chloroflexota</taxon>
        <taxon>Tepidiformia</taxon>
        <taxon>Tepidiformales</taxon>
        <taxon>Tepidiformaceae</taxon>
        <taxon>Tepidiforma</taxon>
    </lineage>
</organism>
<dbReference type="Pfam" id="PF08240">
    <property type="entry name" value="ADH_N"/>
    <property type="match status" value="1"/>
</dbReference>
<evidence type="ECO:0000256" key="6">
    <source>
        <dbReference type="RuleBase" id="RU361277"/>
    </source>
</evidence>
<dbReference type="EMBL" id="PDJQ01000001">
    <property type="protein sequence ID" value="PFG73969.1"/>
    <property type="molecule type" value="Genomic_DNA"/>
</dbReference>
<comment type="similarity">
    <text evidence="2 6">Belongs to the zinc-containing alcohol dehydrogenase family.</text>
</comment>
<dbReference type="Gene3D" id="3.40.50.720">
    <property type="entry name" value="NAD(P)-binding Rossmann-like Domain"/>
    <property type="match status" value="1"/>
</dbReference>
<evidence type="ECO:0000259" key="7">
    <source>
        <dbReference type="SMART" id="SM00829"/>
    </source>
</evidence>
<protein>
    <submittedName>
        <fullName evidence="8">Threonine dehydrogenase-like Zn-dependent dehydrogenase</fullName>
    </submittedName>
</protein>
<dbReference type="AlphaFoldDB" id="A0A2A9HGM5"/>
<dbReference type="SMART" id="SM00829">
    <property type="entry name" value="PKS_ER"/>
    <property type="match status" value="1"/>
</dbReference>
<feature type="domain" description="Enoyl reductase (ER)" evidence="7">
    <location>
        <begin position="13"/>
        <end position="342"/>
    </location>
</feature>
<dbReference type="InterPro" id="IPR020843">
    <property type="entry name" value="ER"/>
</dbReference>
<keyword evidence="5" id="KW-0560">Oxidoreductase</keyword>
<keyword evidence="4 6" id="KW-0862">Zinc</keyword>
<evidence type="ECO:0000256" key="2">
    <source>
        <dbReference type="ARBA" id="ARBA00008072"/>
    </source>
</evidence>
<evidence type="ECO:0000256" key="4">
    <source>
        <dbReference type="ARBA" id="ARBA00022833"/>
    </source>
</evidence>
<dbReference type="InterPro" id="IPR013154">
    <property type="entry name" value="ADH-like_N"/>
</dbReference>
<name>A0A2A9HGM5_TEPT2</name>
<comment type="caution">
    <text evidence="8">The sequence shown here is derived from an EMBL/GenBank/DDBJ whole genome shotgun (WGS) entry which is preliminary data.</text>
</comment>
<dbReference type="InterPro" id="IPR011032">
    <property type="entry name" value="GroES-like_sf"/>
</dbReference>
<dbReference type="SUPFAM" id="SSF50129">
    <property type="entry name" value="GroES-like"/>
    <property type="match status" value="1"/>
</dbReference>